<keyword evidence="12" id="KW-1185">Reference proteome</keyword>
<dbReference type="InterPro" id="IPR017452">
    <property type="entry name" value="GPCR_Rhodpsn_7TM"/>
</dbReference>
<gene>
    <name evidence="11" type="ORF">PENTCL1PPCAC_15921</name>
</gene>
<dbReference type="PANTHER" id="PTHR24230:SF154">
    <property type="entry name" value="G-PROTEIN COUPLED RECEPTORS FAMILY 1 PROFILE DOMAIN-CONTAINING PROTEIN"/>
    <property type="match status" value="1"/>
</dbReference>
<evidence type="ECO:0000256" key="6">
    <source>
        <dbReference type="ARBA" id="ARBA00023136"/>
    </source>
</evidence>
<dbReference type="PANTHER" id="PTHR24230">
    <property type="entry name" value="G-PROTEIN COUPLED RECEPTOR"/>
    <property type="match status" value="1"/>
</dbReference>
<feature type="transmembrane region" description="Helical" evidence="9">
    <location>
        <begin position="145"/>
        <end position="166"/>
    </location>
</feature>
<keyword evidence="8" id="KW-0807">Transducer</keyword>
<evidence type="ECO:0000256" key="8">
    <source>
        <dbReference type="ARBA" id="ARBA00023224"/>
    </source>
</evidence>
<dbReference type="GO" id="GO:0005886">
    <property type="term" value="C:plasma membrane"/>
    <property type="evidence" value="ECO:0007669"/>
    <property type="project" value="UniProtKB-SubCell"/>
</dbReference>
<dbReference type="GO" id="GO:0008528">
    <property type="term" value="F:G protein-coupled peptide receptor activity"/>
    <property type="evidence" value="ECO:0007669"/>
    <property type="project" value="TreeGrafter"/>
</dbReference>
<accession>A0AAV5THF1</accession>
<keyword evidence="5" id="KW-0297">G-protein coupled receptor</keyword>
<evidence type="ECO:0000313" key="12">
    <source>
        <dbReference type="Proteomes" id="UP001432027"/>
    </source>
</evidence>
<dbReference type="PRINTS" id="PR00237">
    <property type="entry name" value="GPCRRHODOPSN"/>
</dbReference>
<dbReference type="Pfam" id="PF00001">
    <property type="entry name" value="7tm_1"/>
    <property type="match status" value="1"/>
</dbReference>
<sequence>MDQIIVIESSKLDLPPERLPSDSIQLLFLMIVIAVGVPSNLIILRRLLILHKTTRKGSSKAAFVVLKIHLTLTDLMLLLFYAAPQLLWNITYEWMLGDFLCKAYNYVSMASFYLSSNITVCIALDRFRTVFAALRIRKGTRTRRSVLHLILPAWILAFVLASPQLVVFKTADVLANDTWMQCSDVWNINSIQRDQTGLPGWFLTPFARLTYEMAHLLLVFWVPLILLLCSYGTIAFRLSKVSSTDPQSSFSSMHG</sequence>
<evidence type="ECO:0000256" key="5">
    <source>
        <dbReference type="ARBA" id="ARBA00023040"/>
    </source>
</evidence>
<keyword evidence="3 9" id="KW-0812">Transmembrane</keyword>
<comment type="caution">
    <text evidence="11">The sequence shown here is derived from an EMBL/GenBank/DDBJ whole genome shotgun (WGS) entry which is preliminary data.</text>
</comment>
<protein>
    <recommendedName>
        <fullName evidence="10">G-protein coupled receptors family 1 profile domain-containing protein</fullName>
    </recommendedName>
</protein>
<keyword evidence="6 9" id="KW-0472">Membrane</keyword>
<feature type="transmembrane region" description="Helical" evidence="9">
    <location>
        <begin position="103"/>
        <end position="124"/>
    </location>
</feature>
<feature type="domain" description="G-protein coupled receptors family 1 profile" evidence="10">
    <location>
        <begin position="39"/>
        <end position="255"/>
    </location>
</feature>
<feature type="transmembrane region" description="Helical" evidence="9">
    <location>
        <begin position="24"/>
        <end position="43"/>
    </location>
</feature>
<feature type="transmembrane region" description="Helical" evidence="9">
    <location>
        <begin position="213"/>
        <end position="234"/>
    </location>
</feature>
<evidence type="ECO:0000256" key="2">
    <source>
        <dbReference type="ARBA" id="ARBA00022475"/>
    </source>
</evidence>
<dbReference type="PROSITE" id="PS50262">
    <property type="entry name" value="G_PROTEIN_RECEP_F1_2"/>
    <property type="match status" value="1"/>
</dbReference>
<name>A0AAV5THF1_9BILA</name>
<dbReference type="InterPro" id="IPR000276">
    <property type="entry name" value="GPCR_Rhodpsn"/>
</dbReference>
<dbReference type="AlphaFoldDB" id="A0AAV5THF1"/>
<evidence type="ECO:0000313" key="11">
    <source>
        <dbReference type="EMBL" id="GMS93746.1"/>
    </source>
</evidence>
<dbReference type="Gene3D" id="1.20.1070.10">
    <property type="entry name" value="Rhodopsin 7-helix transmembrane proteins"/>
    <property type="match status" value="1"/>
</dbReference>
<evidence type="ECO:0000256" key="9">
    <source>
        <dbReference type="SAM" id="Phobius"/>
    </source>
</evidence>
<evidence type="ECO:0000256" key="7">
    <source>
        <dbReference type="ARBA" id="ARBA00023170"/>
    </source>
</evidence>
<keyword evidence="4 9" id="KW-1133">Transmembrane helix</keyword>
<comment type="subcellular location">
    <subcellularLocation>
        <location evidence="1">Cell membrane</location>
        <topology evidence="1">Multi-pass membrane protein</topology>
    </subcellularLocation>
</comment>
<evidence type="ECO:0000259" key="10">
    <source>
        <dbReference type="PROSITE" id="PS50262"/>
    </source>
</evidence>
<keyword evidence="2" id="KW-1003">Cell membrane</keyword>
<dbReference type="SUPFAM" id="SSF81321">
    <property type="entry name" value="Family A G protein-coupled receptor-like"/>
    <property type="match status" value="1"/>
</dbReference>
<dbReference type="Proteomes" id="UP001432027">
    <property type="component" value="Unassembled WGS sequence"/>
</dbReference>
<feature type="transmembrane region" description="Helical" evidence="9">
    <location>
        <begin position="64"/>
        <end position="83"/>
    </location>
</feature>
<dbReference type="GO" id="GO:0007218">
    <property type="term" value="P:neuropeptide signaling pathway"/>
    <property type="evidence" value="ECO:0007669"/>
    <property type="project" value="TreeGrafter"/>
</dbReference>
<organism evidence="11 12">
    <name type="scientific">Pristionchus entomophagus</name>
    <dbReference type="NCBI Taxonomy" id="358040"/>
    <lineage>
        <taxon>Eukaryota</taxon>
        <taxon>Metazoa</taxon>
        <taxon>Ecdysozoa</taxon>
        <taxon>Nematoda</taxon>
        <taxon>Chromadorea</taxon>
        <taxon>Rhabditida</taxon>
        <taxon>Rhabditina</taxon>
        <taxon>Diplogasteromorpha</taxon>
        <taxon>Diplogasteroidea</taxon>
        <taxon>Neodiplogasteridae</taxon>
        <taxon>Pristionchus</taxon>
    </lineage>
</organism>
<feature type="non-terminal residue" evidence="11">
    <location>
        <position position="255"/>
    </location>
</feature>
<proteinExistence type="predicted"/>
<evidence type="ECO:0000256" key="1">
    <source>
        <dbReference type="ARBA" id="ARBA00004651"/>
    </source>
</evidence>
<keyword evidence="7" id="KW-0675">Receptor</keyword>
<dbReference type="EMBL" id="BTSX01000004">
    <property type="protein sequence ID" value="GMS93746.1"/>
    <property type="molecule type" value="Genomic_DNA"/>
</dbReference>
<evidence type="ECO:0000256" key="3">
    <source>
        <dbReference type="ARBA" id="ARBA00022692"/>
    </source>
</evidence>
<evidence type="ECO:0000256" key="4">
    <source>
        <dbReference type="ARBA" id="ARBA00022989"/>
    </source>
</evidence>
<reference evidence="11" key="1">
    <citation type="submission" date="2023-10" db="EMBL/GenBank/DDBJ databases">
        <title>Genome assembly of Pristionchus species.</title>
        <authorList>
            <person name="Yoshida K."/>
            <person name="Sommer R.J."/>
        </authorList>
    </citation>
    <scope>NUCLEOTIDE SEQUENCE</scope>
    <source>
        <strain evidence="11">RS0144</strain>
    </source>
</reference>